<evidence type="ECO:0008006" key="3">
    <source>
        <dbReference type="Google" id="ProtNLM"/>
    </source>
</evidence>
<dbReference type="HOGENOM" id="CLU_935874_0_0_5"/>
<dbReference type="eggNOG" id="ENOG5032J80">
    <property type="taxonomic scope" value="Bacteria"/>
</dbReference>
<proteinExistence type="predicted"/>
<gene>
    <name evidence="2" type="ordered locus">RPE_0007</name>
</gene>
<organism evidence="2">
    <name type="scientific">Rhodopseudomonas palustris (strain BisA53)</name>
    <dbReference type="NCBI Taxonomy" id="316055"/>
    <lineage>
        <taxon>Bacteria</taxon>
        <taxon>Pseudomonadati</taxon>
        <taxon>Pseudomonadota</taxon>
        <taxon>Alphaproteobacteria</taxon>
        <taxon>Hyphomicrobiales</taxon>
        <taxon>Nitrobacteraceae</taxon>
        <taxon>Rhodopseudomonas</taxon>
    </lineage>
</organism>
<evidence type="ECO:0000313" key="2">
    <source>
        <dbReference type="EMBL" id="ABJ03968.1"/>
    </source>
</evidence>
<feature type="chain" id="PRO_5004165931" description="Transporter" evidence="1">
    <location>
        <begin position="48"/>
        <end position="310"/>
    </location>
</feature>
<evidence type="ECO:0000256" key="1">
    <source>
        <dbReference type="SAM" id="SignalP"/>
    </source>
</evidence>
<dbReference type="EMBL" id="CP000463">
    <property type="protein sequence ID" value="ABJ03968.1"/>
    <property type="molecule type" value="Genomic_DNA"/>
</dbReference>
<reference evidence="2" key="1">
    <citation type="submission" date="2006-09" db="EMBL/GenBank/DDBJ databases">
        <title>Complete sequence of Rhodopseudomonas palustris BisA53.</title>
        <authorList>
            <consortium name="US DOE Joint Genome Institute"/>
            <person name="Copeland A."/>
            <person name="Lucas S."/>
            <person name="Lapidus A."/>
            <person name="Barry K."/>
            <person name="Detter J.C."/>
            <person name="Glavina del Rio T."/>
            <person name="Hammon N."/>
            <person name="Israni S."/>
            <person name="Dalin E."/>
            <person name="Tice H."/>
            <person name="Pitluck S."/>
            <person name="Chain P."/>
            <person name="Malfatti S."/>
            <person name="Shin M."/>
            <person name="Vergez L."/>
            <person name="Schmutz J."/>
            <person name="Larimer F."/>
            <person name="Land M."/>
            <person name="Hauser L."/>
            <person name="Pelletier D.A."/>
            <person name="Kyrpides N."/>
            <person name="Kim E."/>
            <person name="Harwood C.S."/>
            <person name="Oda Y."/>
            <person name="Richardson P."/>
        </authorList>
    </citation>
    <scope>NUCLEOTIDE SEQUENCE [LARGE SCALE GENOMIC DNA]</scope>
    <source>
        <strain evidence="2">BisA53</strain>
    </source>
</reference>
<sequence>MGHRHRLTMEPETRRAFSQSASRRSIARLRLLATLLTLALASHGAFAKDDDDEDAPAARGSTLPNIYLDLSTTIATIPANTLAFGIGHGLLLPRLSLSSPAAVGVSVSAPLTVDIDDRTSLFAGVSGSATRPDNASWTSFDVNSWLVGLQTELFQQKGGAFPTVTLQSTLSGPTTGGPLAATSLDSTLEFGYALDADETRGWLAGLRYTSIMVDSSVARVDSPVVAYLGGYYQWPSNWKLTARAGMQHFGGVHIGATTPIKPFTQPVLRFDLDRMDDNDNRLFGVSAQIAWTPTASYSLVLRTPLYAVRN</sequence>
<name>Q07VR6_RHOP5</name>
<accession>Q07VR6</accession>
<dbReference type="KEGG" id="rpe:RPE_0007"/>
<protein>
    <recommendedName>
        <fullName evidence="3">Transporter</fullName>
    </recommendedName>
</protein>
<keyword evidence="1" id="KW-0732">Signal</keyword>
<dbReference type="AlphaFoldDB" id="Q07VR6"/>
<feature type="signal peptide" evidence="1">
    <location>
        <begin position="1"/>
        <end position="47"/>
    </location>
</feature>